<dbReference type="InterPro" id="IPR021683">
    <property type="entry name" value="DUF3267"/>
</dbReference>
<evidence type="ECO:0000256" key="1">
    <source>
        <dbReference type="SAM" id="Phobius"/>
    </source>
</evidence>
<accession>A0ABW8TQA5</accession>
<dbReference type="RefSeq" id="WP_406764492.1">
    <property type="nucleotide sequence ID" value="NZ_JBJHZY010000001.1"/>
</dbReference>
<feature type="transmembrane region" description="Helical" evidence="1">
    <location>
        <begin position="77"/>
        <end position="95"/>
    </location>
</feature>
<proteinExistence type="predicted"/>
<organism evidence="2 3">
    <name type="scientific">Candidatus Clostridium radicumherbarum</name>
    <dbReference type="NCBI Taxonomy" id="3381662"/>
    <lineage>
        <taxon>Bacteria</taxon>
        <taxon>Bacillati</taxon>
        <taxon>Bacillota</taxon>
        <taxon>Clostridia</taxon>
        <taxon>Eubacteriales</taxon>
        <taxon>Clostridiaceae</taxon>
        <taxon>Clostridium</taxon>
    </lineage>
</organism>
<evidence type="ECO:0000313" key="3">
    <source>
        <dbReference type="Proteomes" id="UP001623661"/>
    </source>
</evidence>
<reference evidence="2 3" key="1">
    <citation type="submission" date="2024-11" db="EMBL/GenBank/DDBJ databases">
        <authorList>
            <person name="Heng Y.C."/>
            <person name="Lim A.C.H."/>
            <person name="Lee J.K.Y."/>
            <person name="Kittelmann S."/>
        </authorList>
    </citation>
    <scope>NUCLEOTIDE SEQUENCE [LARGE SCALE GENOMIC DNA]</scope>
    <source>
        <strain evidence="2 3">WILCCON 0202</strain>
    </source>
</reference>
<dbReference type="Pfam" id="PF11667">
    <property type="entry name" value="DUF3267"/>
    <property type="match status" value="1"/>
</dbReference>
<keyword evidence="1" id="KW-0472">Membrane</keyword>
<sequence>MILDEFFAHNFILYPTHNILINFSFYIIILYIPITCFHEFIHGSTYKIFGGKVKYGFKGIYAFTQEVSGKPVSRTEFLIILLSPVVIISLLSLIFNNWLVHMIFLLNVLGSSGDILMSLYLARINYKSKIIDKSYGFDYI</sequence>
<keyword evidence="3" id="KW-1185">Reference proteome</keyword>
<dbReference type="Proteomes" id="UP001623661">
    <property type="component" value="Unassembled WGS sequence"/>
</dbReference>
<evidence type="ECO:0000313" key="2">
    <source>
        <dbReference type="EMBL" id="MFL0267906.1"/>
    </source>
</evidence>
<protein>
    <submittedName>
        <fullName evidence="2">DUF3267 domain-containing protein</fullName>
    </submittedName>
</protein>
<keyword evidence="1" id="KW-1133">Transmembrane helix</keyword>
<feature type="transmembrane region" description="Helical" evidence="1">
    <location>
        <begin position="101"/>
        <end position="122"/>
    </location>
</feature>
<gene>
    <name evidence="2" type="ORF">ACJDUH_07305</name>
</gene>
<feature type="transmembrane region" description="Helical" evidence="1">
    <location>
        <begin position="20"/>
        <end position="41"/>
    </location>
</feature>
<name>A0ABW8TQA5_9CLOT</name>
<comment type="caution">
    <text evidence="2">The sequence shown here is derived from an EMBL/GenBank/DDBJ whole genome shotgun (WGS) entry which is preliminary data.</text>
</comment>
<dbReference type="EMBL" id="JBJHZY010000001">
    <property type="protein sequence ID" value="MFL0267906.1"/>
    <property type="molecule type" value="Genomic_DNA"/>
</dbReference>
<keyword evidence="1" id="KW-0812">Transmembrane</keyword>